<evidence type="ECO:0000256" key="3">
    <source>
        <dbReference type="ARBA" id="ARBA00022723"/>
    </source>
</evidence>
<accession>A0A4S5BNJ5</accession>
<keyword evidence="13" id="KW-1185">Reference proteome</keyword>
<gene>
    <name evidence="12" type="ORF">E8K88_06875</name>
</gene>
<reference evidence="12 13" key="1">
    <citation type="submission" date="2019-04" db="EMBL/GenBank/DDBJ databases">
        <title>Lampropedia sp YIM MLB12 draf genome.</title>
        <authorList>
            <person name="Wang Y.-X."/>
        </authorList>
    </citation>
    <scope>NUCLEOTIDE SEQUENCE [LARGE SCALE GENOMIC DNA]</scope>
    <source>
        <strain evidence="12 13">YIM MLB12</strain>
    </source>
</reference>
<feature type="binding site" evidence="11">
    <location>
        <position position="253"/>
    </location>
    <ligand>
        <name>Mn(2+)</name>
        <dbReference type="ChEBI" id="CHEBI:29035"/>
        <label>2</label>
    </ligand>
</feature>
<evidence type="ECO:0000313" key="12">
    <source>
        <dbReference type="EMBL" id="THJ34244.1"/>
    </source>
</evidence>
<evidence type="ECO:0000256" key="10">
    <source>
        <dbReference type="PIRSR" id="PIRSR601233-2"/>
    </source>
</evidence>
<dbReference type="Gene3D" id="3.90.1860.10">
    <property type="entry name" value="tRNA-splicing ligase RtcB"/>
    <property type="match status" value="1"/>
</dbReference>
<dbReference type="GO" id="GO:0042245">
    <property type="term" value="P:RNA repair"/>
    <property type="evidence" value="ECO:0007669"/>
    <property type="project" value="UniProtKB-KW"/>
</dbReference>
<dbReference type="InterPro" id="IPR001233">
    <property type="entry name" value="RtcB"/>
</dbReference>
<feature type="active site" description="GMP-histidine intermediate" evidence="9">
    <location>
        <position position="309"/>
    </location>
</feature>
<keyword evidence="5" id="KW-0692">RNA repair</keyword>
<dbReference type="EC" id="6.5.1.8" evidence="1"/>
<dbReference type="GO" id="GO:0006396">
    <property type="term" value="P:RNA processing"/>
    <property type="evidence" value="ECO:0007669"/>
    <property type="project" value="InterPro"/>
</dbReference>
<dbReference type="InterPro" id="IPR017510">
    <property type="entry name" value="RtcB2"/>
</dbReference>
<keyword evidence="7 11" id="KW-0464">Manganese</keyword>
<evidence type="ECO:0000256" key="5">
    <source>
        <dbReference type="ARBA" id="ARBA00022800"/>
    </source>
</evidence>
<dbReference type="GO" id="GO:0005525">
    <property type="term" value="F:GTP binding"/>
    <property type="evidence" value="ECO:0007669"/>
    <property type="project" value="UniProtKB-KW"/>
</dbReference>
<dbReference type="PANTHER" id="PTHR11118:SF1">
    <property type="entry name" value="RNA-SPLICING LIGASE RTCB HOMOLOG"/>
    <property type="match status" value="1"/>
</dbReference>
<feature type="binding site" evidence="10">
    <location>
        <begin position="309"/>
        <end position="312"/>
    </location>
    <ligand>
        <name>GMP</name>
        <dbReference type="ChEBI" id="CHEBI:58115"/>
    </ligand>
</feature>
<dbReference type="Proteomes" id="UP000306236">
    <property type="component" value="Unassembled WGS sequence"/>
</dbReference>
<dbReference type="EMBL" id="SSWX01000007">
    <property type="protein sequence ID" value="THJ34244.1"/>
    <property type="molecule type" value="Genomic_DNA"/>
</dbReference>
<feature type="binding site" evidence="10">
    <location>
        <begin position="152"/>
        <end position="156"/>
    </location>
    <ligand>
        <name>GMP</name>
        <dbReference type="ChEBI" id="CHEBI:58115"/>
    </ligand>
</feature>
<dbReference type="PANTHER" id="PTHR11118">
    <property type="entry name" value="RNA-SPLICING LIGASE RTCB HOMOLOG"/>
    <property type="match status" value="1"/>
</dbReference>
<feature type="binding site" evidence="10">
    <location>
        <position position="291"/>
    </location>
    <ligand>
        <name>GMP</name>
        <dbReference type="ChEBI" id="CHEBI:58115"/>
    </ligand>
</feature>
<evidence type="ECO:0000256" key="7">
    <source>
        <dbReference type="ARBA" id="ARBA00023211"/>
    </source>
</evidence>
<evidence type="ECO:0000256" key="6">
    <source>
        <dbReference type="ARBA" id="ARBA00023134"/>
    </source>
</evidence>
<feature type="binding site" evidence="11">
    <location>
        <position position="80"/>
    </location>
    <ligand>
        <name>Mn(2+)</name>
        <dbReference type="ChEBI" id="CHEBI:29035"/>
        <label>1</label>
    </ligand>
</feature>
<organism evidence="12 13">
    <name type="scientific">Lampropedia aestuarii</name>
    <dbReference type="NCBI Taxonomy" id="2562762"/>
    <lineage>
        <taxon>Bacteria</taxon>
        <taxon>Pseudomonadati</taxon>
        <taxon>Pseudomonadota</taxon>
        <taxon>Betaproteobacteria</taxon>
        <taxon>Burkholderiales</taxon>
        <taxon>Comamonadaceae</taxon>
        <taxon>Lampropedia</taxon>
    </lineage>
</organism>
<evidence type="ECO:0000256" key="4">
    <source>
        <dbReference type="ARBA" id="ARBA00022741"/>
    </source>
</evidence>
<protein>
    <recommendedName>
        <fullName evidence="1">3'-phosphate/5'-hydroxy nucleic acid ligase</fullName>
        <ecNumber evidence="1">6.5.1.8</ecNumber>
    </recommendedName>
</protein>
<dbReference type="GO" id="GO:0003972">
    <property type="term" value="F:RNA ligase (ATP) activity"/>
    <property type="evidence" value="ECO:0007669"/>
    <property type="project" value="TreeGrafter"/>
</dbReference>
<comment type="catalytic activity">
    <reaction evidence="8">
        <text>a 3'-end 3'-phospho-ribonucleotide-RNA + a 5'-end dephospho-ribonucleoside-RNA + GTP = a ribonucleotidyl-ribonucleotide-RNA + GMP + diphosphate</text>
        <dbReference type="Rhea" id="RHEA:68076"/>
        <dbReference type="Rhea" id="RHEA-COMP:10463"/>
        <dbReference type="Rhea" id="RHEA-COMP:13936"/>
        <dbReference type="Rhea" id="RHEA-COMP:17355"/>
        <dbReference type="ChEBI" id="CHEBI:33019"/>
        <dbReference type="ChEBI" id="CHEBI:37565"/>
        <dbReference type="ChEBI" id="CHEBI:58115"/>
        <dbReference type="ChEBI" id="CHEBI:83062"/>
        <dbReference type="ChEBI" id="CHEBI:138284"/>
        <dbReference type="ChEBI" id="CHEBI:173118"/>
        <dbReference type="EC" id="6.5.1.8"/>
    </reaction>
</comment>
<dbReference type="NCBIfam" id="TIGR03073">
    <property type="entry name" value="release_rtcB"/>
    <property type="match status" value="1"/>
</dbReference>
<dbReference type="GO" id="GO:0170057">
    <property type="term" value="F:RNA ligase (GTP) activity"/>
    <property type="evidence" value="ECO:0007669"/>
    <property type="project" value="UniProtKB-EC"/>
</dbReference>
<comment type="cofactor">
    <cofactor evidence="11">
        <name>Mn(2+)</name>
        <dbReference type="ChEBI" id="CHEBI:29035"/>
    </cofactor>
    <text evidence="11">Binds 2 manganese ions per subunit.</text>
</comment>
<feature type="binding site" evidence="10">
    <location>
        <begin position="253"/>
        <end position="254"/>
    </location>
    <ligand>
        <name>GMP</name>
        <dbReference type="ChEBI" id="CHEBI:58115"/>
    </ligand>
</feature>
<keyword evidence="3 11" id="KW-0479">Metal-binding</keyword>
<dbReference type="SUPFAM" id="SSF103365">
    <property type="entry name" value="Hypothetical protein PH1602"/>
    <property type="match status" value="1"/>
</dbReference>
<keyword evidence="2 12" id="KW-0436">Ligase</keyword>
<keyword evidence="4 10" id="KW-0547">Nucleotide-binding</keyword>
<evidence type="ECO:0000256" key="9">
    <source>
        <dbReference type="PIRSR" id="PIRSR601233-1"/>
    </source>
</evidence>
<keyword evidence="6 10" id="KW-0342">GTP-binding</keyword>
<name>A0A4S5BNJ5_9BURK</name>
<dbReference type="Pfam" id="PF01139">
    <property type="entry name" value="RtcB"/>
    <property type="match status" value="2"/>
</dbReference>
<comment type="caution">
    <text evidence="12">The sequence shown here is derived from an EMBL/GenBank/DDBJ whole genome shotgun (WGS) entry which is preliminary data.</text>
</comment>
<feature type="binding site" evidence="11">
    <location>
        <position position="153"/>
    </location>
    <ligand>
        <name>Mn(2+)</name>
        <dbReference type="ChEBI" id="CHEBI:29035"/>
        <label>1</label>
    </ligand>
</feature>
<dbReference type="NCBIfam" id="NF007153">
    <property type="entry name" value="PRK09588.1"/>
    <property type="match status" value="1"/>
</dbReference>
<sequence>MGHSMQVKVRANADAAEVRIFANPDVWLEASAVEQLHTTATLPHIRAAVGLPDLHPGRGYPVGAAFFSTGHFYPALVGGDIGCGMALWQTPLKTHQYSAQKLEKRIGSQEGALPEALQAGAYAELNGLLQEVSLPIDASLLASSLGTIGGGNHFAEVLALDHLYEAASALQLSAKTLYLLVHSGSRGLGGAILRAHVDAFGHRGLAANSPAAAAYLQQHDLAQQFAHCNRHWIAQRFLHSLRSEGECLLDVSHNHVLAATYQGQSGYLHRKGATPSDQGIVMVPGSRGDYSYLVRPVAERQEALCSLAHGAGRKWARADCEGRLSAKFHASDLRTTRFASSVVCNDKALLFEEAPQAYKKVDSVVATLVDAGLVELIARFKPVLTYKKGAPTCC</sequence>
<evidence type="ECO:0000256" key="8">
    <source>
        <dbReference type="ARBA" id="ARBA00047746"/>
    </source>
</evidence>
<evidence type="ECO:0000313" key="13">
    <source>
        <dbReference type="Proteomes" id="UP000306236"/>
    </source>
</evidence>
<evidence type="ECO:0000256" key="11">
    <source>
        <dbReference type="PIRSR" id="PIRSR601233-3"/>
    </source>
</evidence>
<proteinExistence type="predicted"/>
<feature type="binding site" evidence="11">
    <location>
        <position position="182"/>
    </location>
    <ligand>
        <name>Mn(2+)</name>
        <dbReference type="ChEBI" id="CHEBI:29035"/>
        <label>2</label>
    </ligand>
</feature>
<evidence type="ECO:0000256" key="1">
    <source>
        <dbReference type="ARBA" id="ARBA00012726"/>
    </source>
</evidence>
<dbReference type="AlphaFoldDB" id="A0A4S5BNJ5"/>
<evidence type="ECO:0000256" key="2">
    <source>
        <dbReference type="ARBA" id="ARBA00022598"/>
    </source>
</evidence>
<dbReference type="GO" id="GO:0046872">
    <property type="term" value="F:metal ion binding"/>
    <property type="evidence" value="ECO:0007669"/>
    <property type="project" value="UniProtKB-KW"/>
</dbReference>
<dbReference type="OrthoDB" id="9802323at2"/>
<dbReference type="InterPro" id="IPR036025">
    <property type="entry name" value="RtcB-like_sf"/>
</dbReference>
<dbReference type="RefSeq" id="WP_136405919.1">
    <property type="nucleotide sequence ID" value="NZ_SSWX01000007.1"/>
</dbReference>